<evidence type="ECO:0000313" key="7">
    <source>
        <dbReference type="EMBL" id="WRP18379.1"/>
    </source>
</evidence>
<evidence type="ECO:0000256" key="2">
    <source>
        <dbReference type="ARBA" id="ARBA00022771"/>
    </source>
</evidence>
<gene>
    <name evidence="7" type="ORF">U7230_05050</name>
</gene>
<feature type="zinc finger region" description="dksA C4-type" evidence="4">
    <location>
        <begin position="95"/>
        <end position="119"/>
    </location>
</feature>
<evidence type="ECO:0000313" key="8">
    <source>
        <dbReference type="Proteomes" id="UP001332192"/>
    </source>
</evidence>
<feature type="region of interest" description="Disordered" evidence="5">
    <location>
        <begin position="26"/>
        <end position="58"/>
    </location>
</feature>
<dbReference type="PANTHER" id="PTHR33823">
    <property type="entry name" value="RNA POLYMERASE-BINDING TRANSCRIPTION FACTOR DKSA-RELATED"/>
    <property type="match status" value="1"/>
</dbReference>
<dbReference type="Gene3D" id="1.20.120.910">
    <property type="entry name" value="DksA, coiled-coil domain"/>
    <property type="match status" value="1"/>
</dbReference>
<organism evidence="7 8">
    <name type="scientific">Carboxydichorda subterranea</name>
    <dbReference type="NCBI Taxonomy" id="3109565"/>
    <lineage>
        <taxon>Bacteria</taxon>
        <taxon>Bacillati</taxon>
        <taxon>Bacillota</taxon>
        <taxon>Limnochordia</taxon>
        <taxon>Limnochordales</taxon>
        <taxon>Geochordaceae</taxon>
        <taxon>Carboxydichorda</taxon>
    </lineage>
</organism>
<dbReference type="InterPro" id="IPR037187">
    <property type="entry name" value="DnaK_N"/>
</dbReference>
<dbReference type="RefSeq" id="WP_324717652.1">
    <property type="nucleotide sequence ID" value="NZ_CP141615.1"/>
</dbReference>
<dbReference type="SUPFAM" id="SSF57716">
    <property type="entry name" value="Glucocorticoid receptor-like (DNA-binding domain)"/>
    <property type="match status" value="1"/>
</dbReference>
<evidence type="ECO:0000256" key="4">
    <source>
        <dbReference type="PROSITE-ProRule" id="PRU00510"/>
    </source>
</evidence>
<dbReference type="EMBL" id="CP141615">
    <property type="protein sequence ID" value="WRP18379.1"/>
    <property type="molecule type" value="Genomic_DNA"/>
</dbReference>
<dbReference type="Proteomes" id="UP001332192">
    <property type="component" value="Chromosome"/>
</dbReference>
<dbReference type="Pfam" id="PF01258">
    <property type="entry name" value="zf-dskA_traR"/>
    <property type="match status" value="1"/>
</dbReference>
<dbReference type="InterPro" id="IPR000962">
    <property type="entry name" value="Znf_DskA_TraR"/>
</dbReference>
<dbReference type="InterPro" id="IPR020458">
    <property type="entry name" value="Znf_DskA_TraR_CS"/>
</dbReference>
<name>A0ABZ1C0B1_9FIRM</name>
<keyword evidence="2" id="KW-0863">Zinc-finger</keyword>
<keyword evidence="8" id="KW-1185">Reference proteome</keyword>
<feature type="region of interest" description="Disordered" evidence="5">
    <location>
        <begin position="220"/>
        <end position="252"/>
    </location>
</feature>
<evidence type="ECO:0000256" key="5">
    <source>
        <dbReference type="SAM" id="MobiDB-lite"/>
    </source>
</evidence>
<dbReference type="PANTHER" id="PTHR33823:SF4">
    <property type="entry name" value="GENERAL STRESS PROTEIN 16O"/>
    <property type="match status" value="1"/>
</dbReference>
<feature type="domain" description="Zinc finger DksA/TraR C4-type" evidence="6">
    <location>
        <begin position="90"/>
        <end position="124"/>
    </location>
</feature>
<proteinExistence type="predicted"/>
<keyword evidence="3" id="KW-0862">Zinc</keyword>
<dbReference type="PROSITE" id="PS01102">
    <property type="entry name" value="ZF_DKSA_1"/>
    <property type="match status" value="1"/>
</dbReference>
<evidence type="ECO:0000256" key="1">
    <source>
        <dbReference type="ARBA" id="ARBA00022723"/>
    </source>
</evidence>
<dbReference type="SUPFAM" id="SSF109635">
    <property type="entry name" value="DnaK suppressor protein DksA, alpha-hairpin domain"/>
    <property type="match status" value="1"/>
</dbReference>
<evidence type="ECO:0000256" key="3">
    <source>
        <dbReference type="ARBA" id="ARBA00022833"/>
    </source>
</evidence>
<dbReference type="PROSITE" id="PS51128">
    <property type="entry name" value="ZF_DKSA_2"/>
    <property type="match status" value="1"/>
</dbReference>
<keyword evidence="1" id="KW-0479">Metal-binding</keyword>
<sequence length="252" mass="28185">MPSLPEDLRTRLRRRLQRLERDLGQRAEAMQRQGLDRPESESVGELSSYDQHTSDLADETYERSKDLGLLERLRITRDEVHQALVRMDRGTYGYCEECGRSIGAARLLAMPYARRCVHCQRIHDRDEQRRVEAGPGWRPLEEATLAPPFARANLVNEGEAALGPEDVWDALAQYGNANSPQDVPGAVDYDETFEGADTQLRGGTGEVEFVADVTGQGVADLQAIYPDPSGPGRRRPRSMEDEEEQPPATPPS</sequence>
<accession>A0ABZ1C0B1</accession>
<reference evidence="7 8" key="1">
    <citation type="journal article" date="2024" name="Front. Microbiol.">
        <title>Novel thermophilic genera Geochorda gen. nov. and Carboxydochorda gen. nov. from the deep terrestrial subsurface reveal the ecophysiological diversity in the class Limnochordia.</title>
        <authorList>
            <person name="Karnachuk O.V."/>
            <person name="Lukina A.P."/>
            <person name="Avakyan M.R."/>
            <person name="Kadnikov V.V."/>
            <person name="Begmatov S."/>
            <person name="Beletsky A.V."/>
            <person name="Vlasova K.G."/>
            <person name="Novikov A.A."/>
            <person name="Shcherbakova V.A."/>
            <person name="Mardanov A.V."/>
            <person name="Ravin N.V."/>
        </authorList>
    </citation>
    <scope>NUCLEOTIDE SEQUENCE [LARGE SCALE GENOMIC DNA]</scope>
    <source>
        <strain evidence="7 8">L945</strain>
    </source>
</reference>
<protein>
    <submittedName>
        <fullName evidence="7">TraR/DksA C4-type zinc finger protein</fullName>
    </submittedName>
</protein>
<evidence type="ECO:0000259" key="6">
    <source>
        <dbReference type="Pfam" id="PF01258"/>
    </source>
</evidence>